<sequence>MIGTKFTCNICGQFSVFQPEGDWREAPSCTNCGSSVRARQMAHCVTLGVLGHSQALPSIKRPEVFGVGLSDSQDLAVALASAFSYTNTYYHQPPILDICSPTDDWLGHADFLTSSDVFEHVPSPVSSAFSGAYSVLKDGGILALTVPFDGRETTKEHFPGITQFKTIEIDGEWVMVGKTSSGGFEVNQDLTFHGGPGTTVEMRFFGRENLVQELSSAGFQDIYIHSEVLPEFGIFPPHDQGLPITARKPRSH</sequence>
<dbReference type="InterPro" id="IPR029063">
    <property type="entry name" value="SAM-dependent_MTases_sf"/>
</dbReference>
<dbReference type="Proteomes" id="UP000776651">
    <property type="component" value="Unassembled WGS sequence"/>
</dbReference>
<comment type="caution">
    <text evidence="1">The sequence shown here is derived from an EMBL/GenBank/DDBJ whole genome shotgun (WGS) entry which is preliminary data.</text>
</comment>
<keyword evidence="2" id="KW-1185">Reference proteome</keyword>
<gene>
    <name evidence="1" type="ORF">K3177_05240</name>
</gene>
<name>A0ABS7JD05_9SPHN</name>
<dbReference type="GO" id="GO:0008168">
    <property type="term" value="F:methyltransferase activity"/>
    <property type="evidence" value="ECO:0007669"/>
    <property type="project" value="UniProtKB-KW"/>
</dbReference>
<dbReference type="RefSeq" id="WP_221597391.1">
    <property type="nucleotide sequence ID" value="NZ_JAIGNQ010000001.1"/>
</dbReference>
<dbReference type="EMBL" id="JAIGNQ010000001">
    <property type="protein sequence ID" value="MBX7487912.1"/>
    <property type="molecule type" value="Genomic_DNA"/>
</dbReference>
<proteinExistence type="predicted"/>
<reference evidence="1 2" key="1">
    <citation type="submission" date="2021-08" db="EMBL/GenBank/DDBJ databases">
        <title>Comparative Genomics Analysis of the Genus Qipengyuania Reveals Extensive Genetic Diversity and Metabolic Versatility, Including the Description of Fifteen Novel Species.</title>
        <authorList>
            <person name="Liu Y."/>
        </authorList>
    </citation>
    <scope>NUCLEOTIDE SEQUENCE [LARGE SCALE GENOMIC DNA]</scope>
    <source>
        <strain evidence="1 2">GH25</strain>
    </source>
</reference>
<organism evidence="1 2">
    <name type="scientific">Qipengyuania pacifica</name>
    <dbReference type="NCBI Taxonomy" id="2860199"/>
    <lineage>
        <taxon>Bacteria</taxon>
        <taxon>Pseudomonadati</taxon>
        <taxon>Pseudomonadota</taxon>
        <taxon>Alphaproteobacteria</taxon>
        <taxon>Sphingomonadales</taxon>
        <taxon>Erythrobacteraceae</taxon>
        <taxon>Qipengyuania</taxon>
    </lineage>
</organism>
<keyword evidence="1" id="KW-0489">Methyltransferase</keyword>
<accession>A0ABS7JD05</accession>
<keyword evidence="1" id="KW-0808">Transferase</keyword>
<dbReference type="SUPFAM" id="SSF53335">
    <property type="entry name" value="S-adenosyl-L-methionine-dependent methyltransferases"/>
    <property type="match status" value="1"/>
</dbReference>
<evidence type="ECO:0000313" key="1">
    <source>
        <dbReference type="EMBL" id="MBX7487912.1"/>
    </source>
</evidence>
<dbReference type="Gene3D" id="3.40.50.150">
    <property type="entry name" value="Vaccinia Virus protein VP39"/>
    <property type="match status" value="1"/>
</dbReference>
<evidence type="ECO:0000313" key="2">
    <source>
        <dbReference type="Proteomes" id="UP000776651"/>
    </source>
</evidence>
<dbReference type="GO" id="GO:0032259">
    <property type="term" value="P:methylation"/>
    <property type="evidence" value="ECO:0007669"/>
    <property type="project" value="UniProtKB-KW"/>
</dbReference>
<protein>
    <submittedName>
        <fullName evidence="1">Class I SAM-dependent methyltransferase</fullName>
    </submittedName>
</protein>